<dbReference type="AlphaFoldDB" id="A0A0K2T3B3"/>
<proteinExistence type="predicted"/>
<evidence type="ECO:0000313" key="1">
    <source>
        <dbReference type="EMBL" id="CDW20295.1"/>
    </source>
</evidence>
<name>A0A0K2T3B3_LEPSM</name>
<organism evidence="1">
    <name type="scientific">Lepeophtheirus salmonis</name>
    <name type="common">Salmon louse</name>
    <name type="synonym">Caligus salmonis</name>
    <dbReference type="NCBI Taxonomy" id="72036"/>
    <lineage>
        <taxon>Eukaryota</taxon>
        <taxon>Metazoa</taxon>
        <taxon>Ecdysozoa</taxon>
        <taxon>Arthropoda</taxon>
        <taxon>Crustacea</taxon>
        <taxon>Multicrustacea</taxon>
        <taxon>Hexanauplia</taxon>
        <taxon>Copepoda</taxon>
        <taxon>Siphonostomatoida</taxon>
        <taxon>Caligidae</taxon>
        <taxon>Lepeophtheirus</taxon>
    </lineage>
</organism>
<accession>A0A0K2T3B3</accession>
<sequence>MTCLRLMFDFHNTFNSNVIEYAWLCVLFTFSVV</sequence>
<dbReference type="EMBL" id="HACA01002934">
    <property type="protein sequence ID" value="CDW20295.1"/>
    <property type="molecule type" value="Transcribed_RNA"/>
</dbReference>
<reference evidence="1" key="1">
    <citation type="submission" date="2014-05" db="EMBL/GenBank/DDBJ databases">
        <authorList>
            <person name="Chronopoulou M."/>
        </authorList>
    </citation>
    <scope>NUCLEOTIDE SEQUENCE</scope>
    <source>
        <tissue evidence="1">Whole organism</tissue>
    </source>
</reference>
<protein>
    <submittedName>
        <fullName evidence="1">Uncharacterized protein</fullName>
    </submittedName>
</protein>